<sequence length="291" mass="31363">MEPIEFPLKNKIILITGGASGIGLSLTKQCLELGARVLVADLHSSSALESASNSNVLFVQSDVTRWSDFAKIFEACEQKWNDVPDAYGICAGLFEPPFSNFWQDPEQDVGYKQVDVNVDHPIKLTRLAIKKSLGRGKRASVCIISSIAGISGNIAAPLYCATKHAIVGFVKSMTTSETFTGVKVTAICPGLVNTPLIDKQKVEQFSFKEDASLTPDEVATHMVPLIQEKKYGCGTILEISKAGPRVIPPWNIDPPAGTGTGLKKEEVEAGAKALLSPILRKLEAEKLSPKL</sequence>
<dbReference type="Proteomes" id="UP000244855">
    <property type="component" value="Unassembled WGS sequence"/>
</dbReference>
<dbReference type="Pfam" id="PF00106">
    <property type="entry name" value="adh_short"/>
    <property type="match status" value="1"/>
</dbReference>
<dbReference type="SUPFAM" id="SSF51735">
    <property type="entry name" value="NAD(P)-binding Rossmann-fold domains"/>
    <property type="match status" value="1"/>
</dbReference>
<evidence type="ECO:0000313" key="3">
    <source>
        <dbReference type="Proteomes" id="UP000244855"/>
    </source>
</evidence>
<reference evidence="2 3" key="1">
    <citation type="journal article" date="2018" name="Sci. Rep.">
        <title>Comparative genomics provides insights into the lifestyle and reveals functional heterogeneity of dark septate endophytic fungi.</title>
        <authorList>
            <person name="Knapp D.G."/>
            <person name="Nemeth J.B."/>
            <person name="Barry K."/>
            <person name="Hainaut M."/>
            <person name="Henrissat B."/>
            <person name="Johnson J."/>
            <person name="Kuo A."/>
            <person name="Lim J.H.P."/>
            <person name="Lipzen A."/>
            <person name="Nolan M."/>
            <person name="Ohm R.A."/>
            <person name="Tamas L."/>
            <person name="Grigoriev I.V."/>
            <person name="Spatafora J.W."/>
            <person name="Nagy L.G."/>
            <person name="Kovacs G.M."/>
        </authorList>
    </citation>
    <scope>NUCLEOTIDE SEQUENCE [LARGE SCALE GENOMIC DNA]</scope>
    <source>
        <strain evidence="2 3">DSE2036</strain>
    </source>
</reference>
<dbReference type="GO" id="GO:0006635">
    <property type="term" value="P:fatty acid beta-oxidation"/>
    <property type="evidence" value="ECO:0007669"/>
    <property type="project" value="TreeGrafter"/>
</dbReference>
<keyword evidence="1" id="KW-0560">Oxidoreductase</keyword>
<dbReference type="GO" id="GO:0005739">
    <property type="term" value="C:mitochondrion"/>
    <property type="evidence" value="ECO:0007669"/>
    <property type="project" value="TreeGrafter"/>
</dbReference>
<gene>
    <name evidence="2" type="ORF">DM02DRAFT_725118</name>
</gene>
<organism evidence="2 3">
    <name type="scientific">Periconia macrospinosa</name>
    <dbReference type="NCBI Taxonomy" id="97972"/>
    <lineage>
        <taxon>Eukaryota</taxon>
        <taxon>Fungi</taxon>
        <taxon>Dikarya</taxon>
        <taxon>Ascomycota</taxon>
        <taxon>Pezizomycotina</taxon>
        <taxon>Dothideomycetes</taxon>
        <taxon>Pleosporomycetidae</taxon>
        <taxon>Pleosporales</taxon>
        <taxon>Massarineae</taxon>
        <taxon>Periconiaceae</taxon>
        <taxon>Periconia</taxon>
    </lineage>
</organism>
<dbReference type="InterPro" id="IPR002347">
    <property type="entry name" value="SDR_fam"/>
</dbReference>
<proteinExistence type="predicted"/>
<dbReference type="AlphaFoldDB" id="A0A2V1E7Y7"/>
<dbReference type="OrthoDB" id="5296at2759"/>
<dbReference type="EMBL" id="KZ805314">
    <property type="protein sequence ID" value="PVI05420.1"/>
    <property type="molecule type" value="Genomic_DNA"/>
</dbReference>
<dbReference type="Gene3D" id="3.40.50.720">
    <property type="entry name" value="NAD(P)-binding Rossmann-like Domain"/>
    <property type="match status" value="1"/>
</dbReference>
<dbReference type="STRING" id="97972.A0A2V1E7Y7"/>
<dbReference type="PANTHER" id="PTHR43658">
    <property type="entry name" value="SHORT-CHAIN DEHYDROGENASE/REDUCTASE"/>
    <property type="match status" value="1"/>
</dbReference>
<name>A0A2V1E7Y7_9PLEO</name>
<protein>
    <submittedName>
        <fullName evidence="2">NAD(P)-binding protein</fullName>
    </submittedName>
</protein>
<dbReference type="GO" id="GO:0008670">
    <property type="term" value="F:2,4-dienoyl-CoA reductase (NADPH) activity"/>
    <property type="evidence" value="ECO:0007669"/>
    <property type="project" value="TreeGrafter"/>
</dbReference>
<accession>A0A2V1E7Y7</accession>
<evidence type="ECO:0000313" key="2">
    <source>
        <dbReference type="EMBL" id="PVI05420.1"/>
    </source>
</evidence>
<dbReference type="PANTHER" id="PTHR43658:SF8">
    <property type="entry name" value="17-BETA-HYDROXYSTEROID DEHYDROGENASE 14-RELATED"/>
    <property type="match status" value="1"/>
</dbReference>
<keyword evidence="3" id="KW-1185">Reference proteome</keyword>
<dbReference type="PRINTS" id="PR00081">
    <property type="entry name" value="GDHRDH"/>
</dbReference>
<evidence type="ECO:0000256" key="1">
    <source>
        <dbReference type="ARBA" id="ARBA00023002"/>
    </source>
</evidence>
<dbReference type="InterPro" id="IPR036291">
    <property type="entry name" value="NAD(P)-bd_dom_sf"/>
</dbReference>